<evidence type="ECO:0000259" key="3">
    <source>
        <dbReference type="Pfam" id="PF09727"/>
    </source>
</evidence>
<dbReference type="Pfam" id="PF09727">
    <property type="entry name" value="CortBP2"/>
    <property type="match status" value="1"/>
</dbReference>
<sequence>MKSRNSEAENPTNSQLDSPQLTNGEEEGGNLQGSKNKVKPQQEKDGEMGISETVKSPQKPCRTDNQNKGFMDLSRKELLRFLGIMEGEVQAREDIIHMLKSDRTHTDALEAHYGSAVPEKALRALHRDSLLIHSQSFGDDVYEMPMVELDRLEEKHRETYRRMLEQLLLAEKCHRRTVHELDSEKRKHTDYMNKSDDFTNLLEQERER</sequence>
<feature type="domain" description="Cortactin-binding protein-2 N-terminal" evidence="3">
    <location>
        <begin position="72"/>
        <end position="208"/>
    </location>
</feature>
<dbReference type="Proteomes" id="UP001152622">
    <property type="component" value="Chromosome 7"/>
</dbReference>
<protein>
    <recommendedName>
        <fullName evidence="3">Cortactin-binding protein-2 N-terminal domain-containing protein</fullName>
    </recommendedName>
</protein>
<proteinExistence type="predicted"/>
<organism evidence="4 5">
    <name type="scientific">Synaphobranchus kaupii</name>
    <name type="common">Kaup's arrowtooth eel</name>
    <dbReference type="NCBI Taxonomy" id="118154"/>
    <lineage>
        <taxon>Eukaryota</taxon>
        <taxon>Metazoa</taxon>
        <taxon>Chordata</taxon>
        <taxon>Craniata</taxon>
        <taxon>Vertebrata</taxon>
        <taxon>Euteleostomi</taxon>
        <taxon>Actinopterygii</taxon>
        <taxon>Neopterygii</taxon>
        <taxon>Teleostei</taxon>
        <taxon>Anguilliformes</taxon>
        <taxon>Synaphobranchidae</taxon>
        <taxon>Synaphobranchus</taxon>
    </lineage>
</organism>
<reference evidence="4" key="1">
    <citation type="journal article" date="2023" name="Science">
        <title>Genome structures resolve the early diversification of teleost fishes.</title>
        <authorList>
            <person name="Parey E."/>
            <person name="Louis A."/>
            <person name="Montfort J."/>
            <person name="Bouchez O."/>
            <person name="Roques C."/>
            <person name="Iampietro C."/>
            <person name="Lluch J."/>
            <person name="Castinel A."/>
            <person name="Donnadieu C."/>
            <person name="Desvignes T."/>
            <person name="Floi Bucao C."/>
            <person name="Jouanno E."/>
            <person name="Wen M."/>
            <person name="Mejri S."/>
            <person name="Dirks R."/>
            <person name="Jansen H."/>
            <person name="Henkel C."/>
            <person name="Chen W.J."/>
            <person name="Zahm M."/>
            <person name="Cabau C."/>
            <person name="Klopp C."/>
            <person name="Thompson A.W."/>
            <person name="Robinson-Rechavi M."/>
            <person name="Braasch I."/>
            <person name="Lecointre G."/>
            <person name="Bobe J."/>
            <person name="Postlethwait J.H."/>
            <person name="Berthelot C."/>
            <person name="Roest Crollius H."/>
            <person name="Guiguen Y."/>
        </authorList>
    </citation>
    <scope>NUCLEOTIDE SEQUENCE</scope>
    <source>
        <strain evidence="4">WJC10195</strain>
    </source>
</reference>
<dbReference type="PANTHER" id="PTHR23166">
    <property type="entry name" value="FILAMIN/GPBP-INTERACTING PROTEIN"/>
    <property type="match status" value="1"/>
</dbReference>
<accession>A0A9Q1ISJ1</accession>
<evidence type="ECO:0000256" key="2">
    <source>
        <dbReference type="SAM" id="MobiDB-lite"/>
    </source>
</evidence>
<keyword evidence="1" id="KW-0175">Coiled coil</keyword>
<comment type="caution">
    <text evidence="4">The sequence shown here is derived from an EMBL/GenBank/DDBJ whole genome shotgun (WGS) entry which is preliminary data.</text>
</comment>
<dbReference type="AlphaFoldDB" id="A0A9Q1ISJ1"/>
<dbReference type="EMBL" id="JAINUF010000007">
    <property type="protein sequence ID" value="KAJ8353145.1"/>
    <property type="molecule type" value="Genomic_DNA"/>
</dbReference>
<dbReference type="PANTHER" id="PTHR23166:SF3">
    <property type="entry name" value="FILAMIN-A-INTERACTING PROTEIN 1"/>
    <property type="match status" value="1"/>
</dbReference>
<dbReference type="InterPro" id="IPR050719">
    <property type="entry name" value="Cortactin-Actin_Reg"/>
</dbReference>
<gene>
    <name evidence="4" type="ORF">SKAU_G00207120</name>
</gene>
<evidence type="ECO:0000256" key="1">
    <source>
        <dbReference type="ARBA" id="ARBA00023054"/>
    </source>
</evidence>
<dbReference type="OrthoDB" id="8828111at2759"/>
<keyword evidence="5" id="KW-1185">Reference proteome</keyword>
<feature type="region of interest" description="Disordered" evidence="2">
    <location>
        <begin position="1"/>
        <end position="69"/>
    </location>
</feature>
<dbReference type="InterPro" id="IPR019131">
    <property type="entry name" value="Cortactin-binding_p2_N"/>
</dbReference>
<name>A0A9Q1ISJ1_SYNKA</name>
<evidence type="ECO:0000313" key="4">
    <source>
        <dbReference type="EMBL" id="KAJ8353145.1"/>
    </source>
</evidence>
<feature type="compositionally biased region" description="Polar residues" evidence="2">
    <location>
        <begin position="8"/>
        <end position="23"/>
    </location>
</feature>
<evidence type="ECO:0000313" key="5">
    <source>
        <dbReference type="Proteomes" id="UP001152622"/>
    </source>
</evidence>